<dbReference type="EMBL" id="AP019367">
    <property type="protein sequence ID" value="BBH49859.1"/>
    <property type="molecule type" value="Genomic_DNA"/>
</dbReference>
<dbReference type="GO" id="GO:0015074">
    <property type="term" value="P:DNA integration"/>
    <property type="evidence" value="ECO:0007669"/>
    <property type="project" value="InterPro"/>
</dbReference>
<feature type="region of interest" description="Disordered" evidence="4">
    <location>
        <begin position="140"/>
        <end position="159"/>
    </location>
</feature>
<evidence type="ECO:0000313" key="6">
    <source>
        <dbReference type="EMBL" id="BBH49859.1"/>
    </source>
</evidence>
<dbReference type="PROSITE" id="PS51898">
    <property type="entry name" value="TYR_RECOMBINASE"/>
    <property type="match status" value="1"/>
</dbReference>
<dbReference type="Gene3D" id="1.10.150.130">
    <property type="match status" value="1"/>
</dbReference>
<feature type="domain" description="Tyr recombinase" evidence="5">
    <location>
        <begin position="162"/>
        <end position="356"/>
    </location>
</feature>
<evidence type="ECO:0000256" key="1">
    <source>
        <dbReference type="ARBA" id="ARBA00008857"/>
    </source>
</evidence>
<evidence type="ECO:0000256" key="3">
    <source>
        <dbReference type="ARBA" id="ARBA00023172"/>
    </source>
</evidence>
<evidence type="ECO:0000256" key="2">
    <source>
        <dbReference type="ARBA" id="ARBA00023125"/>
    </source>
</evidence>
<name>A0A3G9K7S3_9ACTN</name>
<dbReference type="InterPro" id="IPR050090">
    <property type="entry name" value="Tyrosine_recombinase_XerCD"/>
</dbReference>
<accession>A0A3G9K7S3</accession>
<dbReference type="PANTHER" id="PTHR30349:SF41">
    <property type="entry name" value="INTEGRASE_RECOMBINASE PROTEIN MJ0367-RELATED"/>
    <property type="match status" value="1"/>
</dbReference>
<organism evidence="6 7">
    <name type="scientific">Parolsenella catena</name>
    <dbReference type="NCBI Taxonomy" id="2003188"/>
    <lineage>
        <taxon>Bacteria</taxon>
        <taxon>Bacillati</taxon>
        <taxon>Actinomycetota</taxon>
        <taxon>Coriobacteriia</taxon>
        <taxon>Coriobacteriales</taxon>
        <taxon>Atopobiaceae</taxon>
        <taxon>Parolsenella</taxon>
    </lineage>
</organism>
<dbReference type="GO" id="GO:0006310">
    <property type="term" value="P:DNA recombination"/>
    <property type="evidence" value="ECO:0007669"/>
    <property type="project" value="UniProtKB-KW"/>
</dbReference>
<evidence type="ECO:0000259" key="5">
    <source>
        <dbReference type="PROSITE" id="PS51898"/>
    </source>
</evidence>
<dbReference type="CDD" id="cd01189">
    <property type="entry name" value="INT_ICEBs1_C_like"/>
    <property type="match status" value="1"/>
</dbReference>
<evidence type="ECO:0000313" key="7">
    <source>
        <dbReference type="Proteomes" id="UP000273154"/>
    </source>
</evidence>
<protein>
    <recommendedName>
        <fullName evidence="5">Tyr recombinase domain-containing protein</fullName>
    </recommendedName>
</protein>
<dbReference type="SUPFAM" id="SSF56349">
    <property type="entry name" value="DNA breaking-rejoining enzymes"/>
    <property type="match status" value="1"/>
</dbReference>
<comment type="similarity">
    <text evidence="1">Belongs to the 'phage' integrase family.</text>
</comment>
<dbReference type="InterPro" id="IPR011010">
    <property type="entry name" value="DNA_brk_join_enz"/>
</dbReference>
<evidence type="ECO:0000256" key="4">
    <source>
        <dbReference type="SAM" id="MobiDB-lite"/>
    </source>
</evidence>
<dbReference type="InterPro" id="IPR002104">
    <property type="entry name" value="Integrase_catalytic"/>
</dbReference>
<dbReference type="AlphaFoldDB" id="A0A3G9K7S3"/>
<keyword evidence="3" id="KW-0233">DNA recombination</keyword>
<gene>
    <name evidence="6" type="ORF">Pcatena_04460</name>
</gene>
<keyword evidence="7" id="KW-1185">Reference proteome</keyword>
<dbReference type="GO" id="GO:0003677">
    <property type="term" value="F:DNA binding"/>
    <property type="evidence" value="ECO:0007669"/>
    <property type="project" value="UniProtKB-KW"/>
</dbReference>
<keyword evidence="2" id="KW-0238">DNA-binding</keyword>
<dbReference type="InterPro" id="IPR010998">
    <property type="entry name" value="Integrase_recombinase_N"/>
</dbReference>
<dbReference type="KEGG" id="pcat:Pcatena_04460"/>
<dbReference type="InterPro" id="IPR013762">
    <property type="entry name" value="Integrase-like_cat_sf"/>
</dbReference>
<reference evidence="7" key="1">
    <citation type="submission" date="2018-11" db="EMBL/GenBank/DDBJ databases">
        <title>Comparative genomics of Parolsenella catena and Libanicoccus massiliensis: Reclassification of Libanicoccus massiliensis as Parolsenella massiliensis comb. nov.</title>
        <authorList>
            <person name="Sakamoto M."/>
            <person name="Ikeyama N."/>
            <person name="Murakami T."/>
            <person name="Mori H."/>
            <person name="Yuki M."/>
            <person name="Ohkuma M."/>
        </authorList>
    </citation>
    <scope>NUCLEOTIDE SEQUENCE [LARGE SCALE GENOMIC DNA]</scope>
    <source>
        <strain evidence="7">JCM 31932</strain>
    </source>
</reference>
<dbReference type="PANTHER" id="PTHR30349">
    <property type="entry name" value="PHAGE INTEGRASE-RELATED"/>
    <property type="match status" value="1"/>
</dbReference>
<sequence>MGRDPVTGRALRPYRRLPEASSEEEALEYARAWAEGLAPGTAAGRRLDEMLAEYVDGLAAYGRAAQTVETYRSTIRHQVAPTIGSVPVGELEAWEVSTAYRMLMAGRSGARPVGPSTVLKMHSLLSGAYEQWSREGLVSRDPMPSVTKPRRPMGSARSMGEGSFSALSAALAEAMAKGGADERACAAAAYVALSTGMRDGEVCALARSSLRRLTHELNVHATMTERPRLERKPMAKSSAGCRNVAIDPECEERLAWLMAREAGELGGLPEDAPLVTRDGSWMRPSAQSAAFSRLARSLGLPAGTTMHTLRHTHATMLLYSGVPVETIRQRLGHADVATTLRLYAHALEGADRAAAEAWEGVRLGVGGCATGEPRGGGRDGR</sequence>
<dbReference type="Pfam" id="PF00589">
    <property type="entry name" value="Phage_integrase"/>
    <property type="match status" value="1"/>
</dbReference>
<dbReference type="Proteomes" id="UP000273154">
    <property type="component" value="Chromosome"/>
</dbReference>
<dbReference type="Gene3D" id="1.10.443.10">
    <property type="entry name" value="Intergrase catalytic core"/>
    <property type="match status" value="1"/>
</dbReference>
<proteinExistence type="inferred from homology"/>